<accession>A0A4Y2RU20</accession>
<evidence type="ECO:0000256" key="1">
    <source>
        <dbReference type="SAM" id="MobiDB-lite"/>
    </source>
</evidence>
<protein>
    <submittedName>
        <fullName evidence="2">Uncharacterized protein</fullName>
    </submittedName>
</protein>
<feature type="region of interest" description="Disordered" evidence="1">
    <location>
        <begin position="57"/>
        <end position="88"/>
    </location>
</feature>
<sequence length="136" mass="15977">MSQRPLWKLQITTWLLFTHKKKPPRTYHDTAKITALGKKEHKKNSPVIPFQRGKIPVRVPQPAGNKTSKQLSLKANPQGFDTNSTKYPKLRSHSEEYEQFCIHNRRVIRCFDQLEHARNNTQQPPSLTLRFICEKF</sequence>
<comment type="caution">
    <text evidence="2">The sequence shown here is derived from an EMBL/GenBank/DDBJ whole genome shotgun (WGS) entry which is preliminary data.</text>
</comment>
<proteinExistence type="predicted"/>
<name>A0A4Y2RU20_ARAVE</name>
<dbReference type="Proteomes" id="UP000499080">
    <property type="component" value="Unassembled WGS sequence"/>
</dbReference>
<gene>
    <name evidence="2" type="ORF">AVEN_215157_1</name>
</gene>
<evidence type="ECO:0000313" key="3">
    <source>
        <dbReference type="Proteomes" id="UP000499080"/>
    </source>
</evidence>
<reference evidence="2 3" key="1">
    <citation type="journal article" date="2019" name="Sci. Rep.">
        <title>Orb-weaving spider Araneus ventricosus genome elucidates the spidroin gene catalogue.</title>
        <authorList>
            <person name="Kono N."/>
            <person name="Nakamura H."/>
            <person name="Ohtoshi R."/>
            <person name="Moran D.A.P."/>
            <person name="Shinohara A."/>
            <person name="Yoshida Y."/>
            <person name="Fujiwara M."/>
            <person name="Mori M."/>
            <person name="Tomita M."/>
            <person name="Arakawa K."/>
        </authorList>
    </citation>
    <scope>NUCLEOTIDE SEQUENCE [LARGE SCALE GENOMIC DNA]</scope>
</reference>
<evidence type="ECO:0000313" key="2">
    <source>
        <dbReference type="EMBL" id="GBN79213.1"/>
    </source>
</evidence>
<feature type="compositionally biased region" description="Polar residues" evidence="1">
    <location>
        <begin position="64"/>
        <end position="86"/>
    </location>
</feature>
<organism evidence="2 3">
    <name type="scientific">Araneus ventricosus</name>
    <name type="common">Orbweaver spider</name>
    <name type="synonym">Epeira ventricosa</name>
    <dbReference type="NCBI Taxonomy" id="182803"/>
    <lineage>
        <taxon>Eukaryota</taxon>
        <taxon>Metazoa</taxon>
        <taxon>Ecdysozoa</taxon>
        <taxon>Arthropoda</taxon>
        <taxon>Chelicerata</taxon>
        <taxon>Arachnida</taxon>
        <taxon>Araneae</taxon>
        <taxon>Araneomorphae</taxon>
        <taxon>Entelegynae</taxon>
        <taxon>Araneoidea</taxon>
        <taxon>Araneidae</taxon>
        <taxon>Araneus</taxon>
    </lineage>
</organism>
<dbReference type="EMBL" id="BGPR01018455">
    <property type="protein sequence ID" value="GBN79213.1"/>
    <property type="molecule type" value="Genomic_DNA"/>
</dbReference>
<dbReference type="AlphaFoldDB" id="A0A4Y2RU20"/>
<keyword evidence="3" id="KW-1185">Reference proteome</keyword>